<dbReference type="SMR" id="Q86LA5"/>
<dbReference type="InterPro" id="IPR008615">
    <property type="entry name" value="FNIP"/>
</dbReference>
<dbReference type="InterPro" id="IPR040328">
    <property type="entry name" value="DDB_G0279899-like"/>
</dbReference>
<dbReference type="RefSeq" id="XP_645328.1">
    <property type="nucleotide sequence ID" value="XM_640236.1"/>
</dbReference>
<reference evidence="1 2" key="1">
    <citation type="journal article" date="2005" name="Nature">
        <title>The genome of the social amoeba Dictyostelium discoideum.</title>
        <authorList>
            <consortium name="The Dictyostelium discoideum Sequencing Consortium"/>
            <person name="Eichinger L."/>
            <person name="Pachebat J.A."/>
            <person name="Glockner G."/>
            <person name="Rajandream M.A."/>
            <person name="Sucgang R."/>
            <person name="Berriman M."/>
            <person name="Song J."/>
            <person name="Olsen R."/>
            <person name="Szafranski K."/>
            <person name="Xu Q."/>
            <person name="Tunggal B."/>
            <person name="Kummerfeld S."/>
            <person name="Madera M."/>
            <person name="Konfortov B.A."/>
            <person name="Rivero F."/>
            <person name="Bankier A.T."/>
            <person name="Lehmann R."/>
            <person name="Hamlin N."/>
            <person name="Davies R."/>
            <person name="Gaudet P."/>
            <person name="Fey P."/>
            <person name="Pilcher K."/>
            <person name="Chen G."/>
            <person name="Saunders D."/>
            <person name="Sodergren E."/>
            <person name="Davis P."/>
            <person name="Kerhornou A."/>
            <person name="Nie X."/>
            <person name="Hall N."/>
            <person name="Anjard C."/>
            <person name="Hemphill L."/>
            <person name="Bason N."/>
            <person name="Farbrother P."/>
            <person name="Desany B."/>
            <person name="Just E."/>
            <person name="Morio T."/>
            <person name="Rost R."/>
            <person name="Churcher C."/>
            <person name="Cooper J."/>
            <person name="Haydock S."/>
            <person name="van Driessche N."/>
            <person name="Cronin A."/>
            <person name="Goodhead I."/>
            <person name="Muzny D."/>
            <person name="Mourier T."/>
            <person name="Pain A."/>
            <person name="Lu M."/>
            <person name="Harper D."/>
            <person name="Lindsay R."/>
            <person name="Hauser H."/>
            <person name="James K."/>
            <person name="Quiles M."/>
            <person name="Madan Babu M."/>
            <person name="Saito T."/>
            <person name="Buchrieser C."/>
            <person name="Wardroper A."/>
            <person name="Felder M."/>
            <person name="Thangavelu M."/>
            <person name="Johnson D."/>
            <person name="Knights A."/>
            <person name="Loulseged H."/>
            <person name="Mungall K."/>
            <person name="Oliver K."/>
            <person name="Price C."/>
            <person name="Quail M.A."/>
            <person name="Urushihara H."/>
            <person name="Hernandez J."/>
            <person name="Rabbinowitsch E."/>
            <person name="Steffen D."/>
            <person name="Sanders M."/>
            <person name="Ma J."/>
            <person name="Kohara Y."/>
            <person name="Sharp S."/>
            <person name="Simmonds M."/>
            <person name="Spiegler S."/>
            <person name="Tivey A."/>
            <person name="Sugano S."/>
            <person name="White B."/>
            <person name="Walker D."/>
            <person name="Woodward J."/>
            <person name="Winckler T."/>
            <person name="Tanaka Y."/>
            <person name="Shaulsky G."/>
            <person name="Schleicher M."/>
            <person name="Weinstock G."/>
            <person name="Rosenthal A."/>
            <person name="Cox E.C."/>
            <person name="Chisholm R.L."/>
            <person name="Gibbs R."/>
            <person name="Loomis W.F."/>
            <person name="Platzer M."/>
            <person name="Kay R.R."/>
            <person name="Williams J."/>
            <person name="Dear P.H."/>
            <person name="Noegel A.A."/>
            <person name="Barrell B."/>
            <person name="Kuspa A."/>
        </authorList>
    </citation>
    <scope>NUCLEOTIDE SEQUENCE [LARGE SCALE GENOMIC DNA]</scope>
    <source>
        <strain evidence="1 2">AX4</strain>
    </source>
</reference>
<dbReference type="AlphaFoldDB" id="Q86LA5"/>
<dbReference type="Gene3D" id="3.30.160.60">
    <property type="entry name" value="Classic Zinc Finger"/>
    <property type="match status" value="1"/>
</dbReference>
<dbReference type="EMBL" id="AAFI02000007">
    <property type="protein sequence ID" value="EAL71397.1"/>
    <property type="molecule type" value="Genomic_DNA"/>
</dbReference>
<protein>
    <submittedName>
        <fullName evidence="1">Uncharacterized protein</fullName>
    </submittedName>
</protein>
<dbReference type="OMA" id="KQSHICK"/>
<accession>Q55A65</accession>
<proteinExistence type="predicted"/>
<comment type="caution">
    <text evidence="1">The sequence shown here is derived from an EMBL/GenBank/DDBJ whole genome shotgun (WGS) entry which is preliminary data.</text>
</comment>
<dbReference type="eggNOG" id="ENOG502QRJ9">
    <property type="taxonomic scope" value="Eukaryota"/>
</dbReference>
<dbReference type="VEuPathDB" id="AmoebaDB:DDB_G0272072"/>
<dbReference type="GeneID" id="8618290"/>
<dbReference type="SUPFAM" id="SSF57845">
    <property type="entry name" value="B-box zinc-binding domain"/>
    <property type="match status" value="1"/>
</dbReference>
<evidence type="ECO:0000313" key="1">
    <source>
        <dbReference type="EMBL" id="EAL71397.1"/>
    </source>
</evidence>
<keyword evidence="2" id="KW-1185">Reference proteome</keyword>
<dbReference type="PANTHER" id="PTHR31768">
    <property type="entry name" value="B BOX-TYPE DOMAIN-CONTAINING PROTEIN"/>
    <property type="match status" value="1"/>
</dbReference>
<sequence>MNKEVENEQNTFCLIHSTQEITFICTSCKFSPACNKCVVLKGIHFGHDIIEIDDESVLPILKEMNEKTIPKIDELIKNNQDLLKGNLTKYEEIKEKHKSNLQIISGQIMKLHTILQTVENNLNQQLITNLDENTDINDVFNTKVKEELKVLSKVISLKNDYNFIDESQNLNDKHIQIIKDSYQSKKILTCHFSDLPDYSSSKVTISESSFNSIKDLFNLIISIDKYHGQLPPTNEHSPLKQLSRYRWGKFIFTVYNDGDSIPDDTESLAIGEGQRLPKTMPKSTKRLLLPNGFNQSLISLPKTVRSLYLFNIGLQLTEASIPETVDTLFFCDGFSQKITKGIIPKSVKEVFFYNIVQPLEKDSIPNTVSFVGRSPSFKHPLDVKSINQINDRGLYIIQNE</sequence>
<gene>
    <name evidence="1" type="ORF">DDB_G0272072</name>
</gene>
<dbReference type="dictyBase" id="DDB_G0272072"/>
<dbReference type="Proteomes" id="UP000002195">
    <property type="component" value="Unassembled WGS sequence"/>
</dbReference>
<dbReference type="HOGENOM" id="CLU_018467_0_0_1"/>
<organism evidence="1 2">
    <name type="scientific">Dictyostelium discoideum</name>
    <name type="common">Social amoeba</name>
    <dbReference type="NCBI Taxonomy" id="44689"/>
    <lineage>
        <taxon>Eukaryota</taxon>
        <taxon>Amoebozoa</taxon>
        <taxon>Evosea</taxon>
        <taxon>Eumycetozoa</taxon>
        <taxon>Dictyostelia</taxon>
        <taxon>Dictyosteliales</taxon>
        <taxon>Dictyosteliaceae</taxon>
        <taxon>Dictyostelium</taxon>
    </lineage>
</organism>
<evidence type="ECO:0000313" key="2">
    <source>
        <dbReference type="Proteomes" id="UP000002195"/>
    </source>
</evidence>
<name>Q86LA5_DICDI</name>
<dbReference type="KEGG" id="ddi:DDB_G0272072"/>
<dbReference type="InParanoid" id="Q86LA5"/>
<accession>Q86LA5</accession>
<dbReference type="PhylomeDB" id="Q86LA5"/>
<dbReference type="Pfam" id="PF05725">
    <property type="entry name" value="FNIP"/>
    <property type="match status" value="1"/>
</dbReference>
<dbReference type="PaxDb" id="44689-DDB0168637"/>
<dbReference type="PANTHER" id="PTHR31768:SF3">
    <property type="entry name" value="B BOX-TYPE DOMAIN-CONTAINING PROTEIN-RELATED"/>
    <property type="match status" value="1"/>
</dbReference>